<dbReference type="InterPro" id="IPR055438">
    <property type="entry name" value="AstE_AspA_cat"/>
</dbReference>
<comment type="caution">
    <text evidence="6">The sequence shown here is derived from an EMBL/GenBank/DDBJ whole genome shotgun (WGS) entry which is preliminary data.</text>
</comment>
<keyword evidence="7" id="KW-1185">Reference proteome</keyword>
<keyword evidence="2" id="KW-0479">Metal-binding</keyword>
<evidence type="ECO:0000313" key="7">
    <source>
        <dbReference type="Proteomes" id="UP001596388"/>
    </source>
</evidence>
<dbReference type="Gene3D" id="3.40.630.10">
    <property type="entry name" value="Zn peptidases"/>
    <property type="match status" value="1"/>
</dbReference>
<dbReference type="PIRSF" id="PIRSF039012">
    <property type="entry name" value="ASP"/>
    <property type="match status" value="1"/>
</dbReference>
<evidence type="ECO:0000313" key="6">
    <source>
        <dbReference type="EMBL" id="MFC7099005.1"/>
    </source>
</evidence>
<sequence>MSSHLDEPRPFRYDAEVDPGEKRHIDYEVGETYLGKPVEIPVTIINGEHPGPRLFLSAAIHGDEVNGVKVMQEVADRYDPAQLHGTIVVAHVLNVPGYIAQQRYLPIYDQDINRTFPGTEHGSTASRMAKVIYDRFVSRCDFGLDFHTSTRNRMTVFHARADMEDEGVRRLVEQTGIPLTIAGAGASGMMRRVATEAGTPIVTVEMGEANRFQPLLIDLGLQAVENVLAANEMYPDAEPVYPEFTKVLRSSDEKRWIRADHGGLVEMKWGPLPIVDEGETICVVSDHYKREQHVVTAPFDGFLVGILANPRVLPGHPLVHLVSITEDDREAIRDTYERVGFLRHGTFHWMGRTDPDRLARLLAADDRRGTDGGD</sequence>
<gene>
    <name evidence="6" type="ORF">ACFQKD_16990</name>
</gene>
<evidence type="ECO:0000256" key="4">
    <source>
        <dbReference type="ARBA" id="ARBA00022833"/>
    </source>
</evidence>
<dbReference type="AlphaFoldDB" id="A0ABD5WZN7"/>
<organism evidence="6 7">
    <name type="scientific">Halobaculum marinum</name>
    <dbReference type="NCBI Taxonomy" id="3031996"/>
    <lineage>
        <taxon>Archaea</taxon>
        <taxon>Methanobacteriati</taxon>
        <taxon>Methanobacteriota</taxon>
        <taxon>Stenosarchaea group</taxon>
        <taxon>Halobacteria</taxon>
        <taxon>Halobacteriales</taxon>
        <taxon>Haloferacaceae</taxon>
        <taxon>Halobaculum</taxon>
    </lineage>
</organism>
<dbReference type="CDD" id="cd06251">
    <property type="entry name" value="M14_ASTE_ASPA-like"/>
    <property type="match status" value="1"/>
</dbReference>
<evidence type="ECO:0000256" key="1">
    <source>
        <dbReference type="ARBA" id="ARBA00001947"/>
    </source>
</evidence>
<dbReference type="RefSeq" id="WP_276239634.1">
    <property type="nucleotide sequence ID" value="NZ_CP119990.1"/>
</dbReference>
<dbReference type="Proteomes" id="UP001596388">
    <property type="component" value="Unassembled WGS sequence"/>
</dbReference>
<dbReference type="GO" id="GO:0046872">
    <property type="term" value="F:metal ion binding"/>
    <property type="evidence" value="ECO:0007669"/>
    <property type="project" value="UniProtKB-KW"/>
</dbReference>
<dbReference type="InterPro" id="IPR053138">
    <property type="entry name" value="N-alpha-Ac-DABA_deacetylase"/>
</dbReference>
<dbReference type="EMBL" id="JBHTAG010000004">
    <property type="protein sequence ID" value="MFC7099005.1"/>
    <property type="molecule type" value="Genomic_DNA"/>
</dbReference>
<name>A0ABD5WZN7_9EURY</name>
<dbReference type="Pfam" id="PF24827">
    <property type="entry name" value="AstE_AspA_cat"/>
    <property type="match status" value="1"/>
</dbReference>
<keyword evidence="4" id="KW-0862">Zinc</keyword>
<dbReference type="GO" id="GO:0016787">
    <property type="term" value="F:hydrolase activity"/>
    <property type="evidence" value="ECO:0007669"/>
    <property type="project" value="UniProtKB-KW"/>
</dbReference>
<reference evidence="6 7" key="1">
    <citation type="journal article" date="2019" name="Int. J. Syst. Evol. Microbiol.">
        <title>The Global Catalogue of Microorganisms (GCM) 10K type strain sequencing project: providing services to taxonomists for standard genome sequencing and annotation.</title>
        <authorList>
            <consortium name="The Broad Institute Genomics Platform"/>
            <consortium name="The Broad Institute Genome Sequencing Center for Infectious Disease"/>
            <person name="Wu L."/>
            <person name="Ma J."/>
        </authorList>
    </citation>
    <scope>NUCLEOTIDE SEQUENCE [LARGE SCALE GENOMIC DNA]</scope>
    <source>
        <strain evidence="6 7">DT55</strain>
    </source>
</reference>
<comment type="cofactor">
    <cofactor evidence="1">
        <name>Zn(2+)</name>
        <dbReference type="ChEBI" id="CHEBI:29105"/>
    </cofactor>
</comment>
<feature type="domain" description="Succinylglutamate desuccinylase/Aspartoacylase catalytic" evidence="5">
    <location>
        <begin position="50"/>
        <end position="229"/>
    </location>
</feature>
<dbReference type="SUPFAM" id="SSF53187">
    <property type="entry name" value="Zn-dependent exopeptidases"/>
    <property type="match status" value="1"/>
</dbReference>
<dbReference type="InterPro" id="IPR043795">
    <property type="entry name" value="N-alpha-Ac-DABA-like"/>
</dbReference>
<keyword evidence="3" id="KW-0378">Hydrolase</keyword>
<accession>A0ABD5WZN7</accession>
<dbReference type="GeneID" id="79271608"/>
<evidence type="ECO:0000259" key="5">
    <source>
        <dbReference type="Pfam" id="PF24827"/>
    </source>
</evidence>
<proteinExistence type="predicted"/>
<dbReference type="PANTHER" id="PTHR37326:SF1">
    <property type="entry name" value="BLL3975 PROTEIN"/>
    <property type="match status" value="1"/>
</dbReference>
<protein>
    <submittedName>
        <fullName evidence="6">Succinylglutamate desuccinylase/aspartoacylase family protein</fullName>
    </submittedName>
</protein>
<evidence type="ECO:0000256" key="3">
    <source>
        <dbReference type="ARBA" id="ARBA00022801"/>
    </source>
</evidence>
<dbReference type="PANTHER" id="PTHR37326">
    <property type="entry name" value="BLL3975 PROTEIN"/>
    <property type="match status" value="1"/>
</dbReference>
<evidence type="ECO:0000256" key="2">
    <source>
        <dbReference type="ARBA" id="ARBA00022723"/>
    </source>
</evidence>